<evidence type="ECO:0000313" key="2">
    <source>
        <dbReference type="Proteomes" id="UP001635816"/>
    </source>
</evidence>
<reference evidence="1 2" key="1">
    <citation type="submission" date="2024-12" db="EMBL/GenBank/DDBJ databases">
        <title>The coexistence of Mycolicibacterium septicum and Mycolicibacterium nivoides in clinical samples.</title>
        <authorList>
            <person name="Wang C."/>
            <person name="Feng Y."/>
            <person name="Zong Z."/>
        </authorList>
    </citation>
    <scope>NUCLEOTIDE SEQUENCE [LARGE SCALE GENOMIC DNA]</scope>
    <source>
        <strain evidence="1 2">120309</strain>
    </source>
</reference>
<accession>A0ABW9LG08</accession>
<evidence type="ECO:0000313" key="1">
    <source>
        <dbReference type="EMBL" id="MFN6546847.1"/>
    </source>
</evidence>
<proteinExistence type="predicted"/>
<sequence length="70" mass="7422">MVPGRELLDGCADSRRVDGVEFGGQPDFEARHVFIALGEQSVVLQQAAQVIDVAAGSCRGDAVVGQWYCA</sequence>
<dbReference type="RefSeq" id="WP_409544834.1">
    <property type="nucleotide sequence ID" value="NZ_JBKBDD010000012.1"/>
</dbReference>
<keyword evidence="2" id="KW-1185">Reference proteome</keyword>
<dbReference type="EMBL" id="JBKBDD010000012">
    <property type="protein sequence ID" value="MFN6546847.1"/>
    <property type="molecule type" value="Genomic_DNA"/>
</dbReference>
<comment type="caution">
    <text evidence="1">The sequence shown here is derived from an EMBL/GenBank/DDBJ whole genome shotgun (WGS) entry which is preliminary data.</text>
</comment>
<gene>
    <name evidence="1" type="ORF">ACK4CT_26995</name>
</gene>
<dbReference type="Proteomes" id="UP001635816">
    <property type="component" value="Unassembled WGS sequence"/>
</dbReference>
<organism evidence="1 2">
    <name type="scientific">Mycolicibacterium nivoides</name>
    <dbReference type="NCBI Taxonomy" id="2487344"/>
    <lineage>
        <taxon>Bacteria</taxon>
        <taxon>Bacillati</taxon>
        <taxon>Actinomycetota</taxon>
        <taxon>Actinomycetes</taxon>
        <taxon>Mycobacteriales</taxon>
        <taxon>Mycobacteriaceae</taxon>
        <taxon>Mycolicibacterium</taxon>
    </lineage>
</organism>
<protein>
    <submittedName>
        <fullName evidence="1">Uncharacterized protein</fullName>
    </submittedName>
</protein>
<name>A0ABW9LG08_9MYCO</name>